<dbReference type="CDD" id="cd06850">
    <property type="entry name" value="biotinyl_domain"/>
    <property type="match status" value="1"/>
</dbReference>
<dbReference type="PROSITE" id="PS50968">
    <property type="entry name" value="BIOTINYL_LIPOYL"/>
    <property type="match status" value="1"/>
</dbReference>
<gene>
    <name evidence="4" type="ORF">TsocGM_13055</name>
</gene>
<reference evidence="4 5" key="1">
    <citation type="submission" date="2018-12" db="EMBL/GenBank/DDBJ databases">
        <authorList>
            <person name="Toschakov S.V."/>
        </authorList>
    </citation>
    <scope>NUCLEOTIDE SEQUENCE [LARGE SCALE GENOMIC DNA]</scope>
    <source>
        <strain evidence="4 5">GM2012</strain>
    </source>
</reference>
<dbReference type="EMBL" id="RYZH01000023">
    <property type="protein sequence ID" value="RUL87300.1"/>
    <property type="molecule type" value="Genomic_DNA"/>
</dbReference>
<keyword evidence="5" id="KW-1185">Reference proteome</keyword>
<dbReference type="Gene3D" id="2.40.50.100">
    <property type="match status" value="1"/>
</dbReference>
<feature type="region of interest" description="Disordered" evidence="2">
    <location>
        <begin position="39"/>
        <end position="64"/>
    </location>
</feature>
<feature type="domain" description="Lipoyl-binding" evidence="3">
    <location>
        <begin position="55"/>
        <end position="133"/>
    </location>
</feature>
<dbReference type="OrthoDB" id="9760256at2"/>
<evidence type="ECO:0000256" key="1">
    <source>
        <dbReference type="ARBA" id="ARBA00023267"/>
    </source>
</evidence>
<evidence type="ECO:0000256" key="2">
    <source>
        <dbReference type="SAM" id="MobiDB-lite"/>
    </source>
</evidence>
<dbReference type="AlphaFoldDB" id="A0A432MJ98"/>
<evidence type="ECO:0000313" key="5">
    <source>
        <dbReference type="Proteomes" id="UP000280296"/>
    </source>
</evidence>
<dbReference type="InterPro" id="IPR000089">
    <property type="entry name" value="Biotin_lipoyl"/>
</dbReference>
<dbReference type="FunFam" id="2.40.50.100:FF:000003">
    <property type="entry name" value="Acetyl-CoA carboxylase biotin carboxyl carrier protein"/>
    <property type="match status" value="1"/>
</dbReference>
<keyword evidence="1" id="KW-0092">Biotin</keyword>
<dbReference type="InterPro" id="IPR001882">
    <property type="entry name" value="Biotin_BS"/>
</dbReference>
<comment type="caution">
    <text evidence="4">The sequence shown here is derived from an EMBL/GenBank/DDBJ whole genome shotgun (WGS) entry which is preliminary data.</text>
</comment>
<sequence>MKLKITVDGKVYEVDVEVAEPEPYRPAYVPASGHARLPAAPSAAAAASPPASPTPASEPVADEGKVCRSPLTGVVSRVEVTPGQAIQVNDVLIVLEAMKMETVITAPVAGTVAKVNASVGDGVQQGQVLVEFE</sequence>
<evidence type="ECO:0000259" key="3">
    <source>
        <dbReference type="PROSITE" id="PS50968"/>
    </source>
</evidence>
<dbReference type="RefSeq" id="WP_126725813.1">
    <property type="nucleotide sequence ID" value="NZ_RYZH01000023.1"/>
</dbReference>
<dbReference type="PANTHER" id="PTHR45266:SF3">
    <property type="entry name" value="OXALOACETATE DECARBOXYLASE ALPHA CHAIN"/>
    <property type="match status" value="1"/>
</dbReference>
<dbReference type="Pfam" id="PF00364">
    <property type="entry name" value="Biotin_lipoyl"/>
    <property type="match status" value="1"/>
</dbReference>
<dbReference type="SUPFAM" id="SSF51230">
    <property type="entry name" value="Single hybrid motif"/>
    <property type="match status" value="1"/>
</dbReference>
<feature type="compositionally biased region" description="Low complexity" evidence="2">
    <location>
        <begin position="39"/>
        <end position="59"/>
    </location>
</feature>
<reference evidence="4 5" key="2">
    <citation type="submission" date="2019-01" db="EMBL/GenBank/DDBJ databases">
        <title>Tautonia sociabilis, a novel thermotolerant planctomycete of Isosphaeraceae family, isolated from a 4000 m deep subterranean habitat.</title>
        <authorList>
            <person name="Kovaleva O.L."/>
            <person name="Elcheninov A.G."/>
            <person name="Van Heerden E."/>
            <person name="Toshchakov S.V."/>
            <person name="Novikov A."/>
            <person name="Bonch-Osmolovskaya E.A."/>
            <person name="Kublanov I.V."/>
        </authorList>
    </citation>
    <scope>NUCLEOTIDE SEQUENCE [LARGE SCALE GENOMIC DNA]</scope>
    <source>
        <strain evidence="4 5">GM2012</strain>
    </source>
</reference>
<dbReference type="InterPro" id="IPR050709">
    <property type="entry name" value="Biotin_Carboxyl_Carrier/Decarb"/>
</dbReference>
<evidence type="ECO:0000313" key="4">
    <source>
        <dbReference type="EMBL" id="RUL87300.1"/>
    </source>
</evidence>
<dbReference type="InterPro" id="IPR011053">
    <property type="entry name" value="Single_hybrid_motif"/>
</dbReference>
<dbReference type="PROSITE" id="PS00188">
    <property type="entry name" value="BIOTIN"/>
    <property type="match status" value="1"/>
</dbReference>
<protein>
    <submittedName>
        <fullName evidence="4">Biotin/lipoyl-binding protein</fullName>
    </submittedName>
</protein>
<name>A0A432MJ98_9BACT</name>
<proteinExistence type="predicted"/>
<dbReference type="PANTHER" id="PTHR45266">
    <property type="entry name" value="OXALOACETATE DECARBOXYLASE ALPHA CHAIN"/>
    <property type="match status" value="1"/>
</dbReference>
<accession>A0A432MJ98</accession>
<organism evidence="4 5">
    <name type="scientific">Tautonia sociabilis</name>
    <dbReference type="NCBI Taxonomy" id="2080755"/>
    <lineage>
        <taxon>Bacteria</taxon>
        <taxon>Pseudomonadati</taxon>
        <taxon>Planctomycetota</taxon>
        <taxon>Planctomycetia</taxon>
        <taxon>Isosphaerales</taxon>
        <taxon>Isosphaeraceae</taxon>
        <taxon>Tautonia</taxon>
    </lineage>
</organism>
<dbReference type="Proteomes" id="UP000280296">
    <property type="component" value="Unassembled WGS sequence"/>
</dbReference>